<dbReference type="PANTHER" id="PTHR21660:SF1">
    <property type="entry name" value="ACYL-COENZYME A THIOESTERASE 13"/>
    <property type="match status" value="1"/>
</dbReference>
<keyword evidence="2" id="KW-0378">Hydrolase</keyword>
<evidence type="ECO:0000259" key="3">
    <source>
        <dbReference type="Pfam" id="PF03061"/>
    </source>
</evidence>
<dbReference type="NCBIfam" id="TIGR00369">
    <property type="entry name" value="unchar_dom_1"/>
    <property type="match status" value="1"/>
</dbReference>
<feature type="non-terminal residue" evidence="4">
    <location>
        <position position="139"/>
    </location>
</feature>
<dbReference type="OrthoDB" id="2831072at2759"/>
<dbReference type="Gene3D" id="3.10.129.10">
    <property type="entry name" value="Hotdog Thioesterase"/>
    <property type="match status" value="1"/>
</dbReference>
<dbReference type="CDD" id="cd03443">
    <property type="entry name" value="PaaI_thioesterase"/>
    <property type="match status" value="1"/>
</dbReference>
<dbReference type="AlphaFoldDB" id="A0A165INW1"/>
<evidence type="ECO:0000313" key="4">
    <source>
        <dbReference type="EMBL" id="KZT60812.1"/>
    </source>
</evidence>
<proteinExistence type="inferred from homology"/>
<dbReference type="SUPFAM" id="SSF54637">
    <property type="entry name" value="Thioesterase/thiol ester dehydrase-isomerase"/>
    <property type="match status" value="1"/>
</dbReference>
<dbReference type="Proteomes" id="UP000076842">
    <property type="component" value="Unassembled WGS sequence"/>
</dbReference>
<dbReference type="InterPro" id="IPR003736">
    <property type="entry name" value="PAAI_dom"/>
</dbReference>
<dbReference type="InterPro" id="IPR006683">
    <property type="entry name" value="Thioestr_dom"/>
</dbReference>
<feature type="domain" description="Thioesterase" evidence="3">
    <location>
        <begin position="49"/>
        <end position="123"/>
    </location>
</feature>
<gene>
    <name evidence="4" type="ORF">CALCODRAFT_417714</name>
</gene>
<dbReference type="InterPro" id="IPR029069">
    <property type="entry name" value="HotDog_dom_sf"/>
</dbReference>
<dbReference type="InParanoid" id="A0A165INW1"/>
<protein>
    <recommendedName>
        <fullName evidence="3">Thioesterase domain-containing protein</fullName>
    </recommendedName>
</protein>
<name>A0A165INW1_9BASI</name>
<feature type="non-terminal residue" evidence="4">
    <location>
        <position position="1"/>
    </location>
</feature>
<dbReference type="STRING" id="1353952.A0A165INW1"/>
<sequence length="139" mass="15109">PGFGREARQGQRFTTLNIKEEYLPGGQKRRTAETIHEVTVTEDCLNGIGFLHGGCTAYWIDSCSSIALSALDSPDESTLPSVSLNLSVTYHAPAPLGAKLRLISNVVAFSARVQTVRCEVWDVSEPIHKIVASATHIKM</sequence>
<comment type="similarity">
    <text evidence="1">Belongs to the thioesterase PaaI family.</text>
</comment>
<dbReference type="InterPro" id="IPR039298">
    <property type="entry name" value="ACOT13"/>
</dbReference>
<keyword evidence="5" id="KW-1185">Reference proteome</keyword>
<organism evidence="4 5">
    <name type="scientific">Calocera cornea HHB12733</name>
    <dbReference type="NCBI Taxonomy" id="1353952"/>
    <lineage>
        <taxon>Eukaryota</taxon>
        <taxon>Fungi</taxon>
        <taxon>Dikarya</taxon>
        <taxon>Basidiomycota</taxon>
        <taxon>Agaricomycotina</taxon>
        <taxon>Dacrymycetes</taxon>
        <taxon>Dacrymycetales</taxon>
        <taxon>Dacrymycetaceae</taxon>
        <taxon>Calocera</taxon>
    </lineage>
</organism>
<evidence type="ECO:0000256" key="2">
    <source>
        <dbReference type="ARBA" id="ARBA00022801"/>
    </source>
</evidence>
<evidence type="ECO:0000256" key="1">
    <source>
        <dbReference type="ARBA" id="ARBA00008324"/>
    </source>
</evidence>
<evidence type="ECO:0000313" key="5">
    <source>
        <dbReference type="Proteomes" id="UP000076842"/>
    </source>
</evidence>
<accession>A0A165INW1</accession>
<dbReference type="Pfam" id="PF03061">
    <property type="entry name" value="4HBT"/>
    <property type="match status" value="1"/>
</dbReference>
<dbReference type="EMBL" id="KV423928">
    <property type="protein sequence ID" value="KZT60812.1"/>
    <property type="molecule type" value="Genomic_DNA"/>
</dbReference>
<dbReference type="PANTHER" id="PTHR21660">
    <property type="entry name" value="THIOESTERASE SUPERFAMILY MEMBER-RELATED"/>
    <property type="match status" value="1"/>
</dbReference>
<reference evidence="4 5" key="1">
    <citation type="journal article" date="2016" name="Mol. Biol. Evol.">
        <title>Comparative Genomics of Early-Diverging Mushroom-Forming Fungi Provides Insights into the Origins of Lignocellulose Decay Capabilities.</title>
        <authorList>
            <person name="Nagy L.G."/>
            <person name="Riley R."/>
            <person name="Tritt A."/>
            <person name="Adam C."/>
            <person name="Daum C."/>
            <person name="Floudas D."/>
            <person name="Sun H."/>
            <person name="Yadav J.S."/>
            <person name="Pangilinan J."/>
            <person name="Larsson K.H."/>
            <person name="Matsuura K."/>
            <person name="Barry K."/>
            <person name="Labutti K."/>
            <person name="Kuo R."/>
            <person name="Ohm R.A."/>
            <person name="Bhattacharya S.S."/>
            <person name="Shirouzu T."/>
            <person name="Yoshinaga Y."/>
            <person name="Martin F.M."/>
            <person name="Grigoriev I.V."/>
            <person name="Hibbett D.S."/>
        </authorList>
    </citation>
    <scope>NUCLEOTIDE SEQUENCE [LARGE SCALE GENOMIC DNA]</scope>
    <source>
        <strain evidence="4 5">HHB12733</strain>
    </source>
</reference>
<dbReference type="GO" id="GO:0047617">
    <property type="term" value="F:fatty acyl-CoA hydrolase activity"/>
    <property type="evidence" value="ECO:0007669"/>
    <property type="project" value="InterPro"/>
</dbReference>